<feature type="domain" description="OB-fold nucleic acid binding" evidence="6">
    <location>
        <begin position="12"/>
        <end position="105"/>
    </location>
</feature>
<accession>A0A6J7GUJ6</accession>
<dbReference type="PANTHER" id="PTHR30008:SF0">
    <property type="entry name" value="EXODEOXYRIBONUCLEASE 7 LARGE SUBUNIT"/>
    <property type="match status" value="1"/>
</dbReference>
<dbReference type="InterPro" id="IPR025824">
    <property type="entry name" value="OB-fold_nuc-bd_dom"/>
</dbReference>
<dbReference type="NCBIfam" id="TIGR00237">
    <property type="entry name" value="xseA"/>
    <property type="match status" value="1"/>
</dbReference>
<protein>
    <submittedName>
        <fullName evidence="7">Unannotated protein</fullName>
    </submittedName>
</protein>
<dbReference type="PANTHER" id="PTHR30008">
    <property type="entry name" value="EXODEOXYRIBONUCLEASE 7 LARGE SUBUNIT"/>
    <property type="match status" value="1"/>
</dbReference>
<evidence type="ECO:0000256" key="2">
    <source>
        <dbReference type="ARBA" id="ARBA00022722"/>
    </source>
</evidence>
<keyword evidence="3" id="KW-0378">Hydrolase</keyword>
<keyword evidence="2" id="KW-0540">Nuclease</keyword>
<sequence>MTADASTLEKPWSVANLTAQLKAYIDRLGLVWVEGEITQISNGKMGRFGTLRDLAEETAMGFSIWASAADQVPAELKAGDRVIALAKVDFWKKNGDIKLVIQQMRHVGLGDLLEKLEQLRAKLAAEGLFAADRKQPLPFLPVRIGLITGADSDAEKDVLKNARLRWPAAVFEVRHTPVQGPETAPRVIAALAELDALPEIDVIIIARGGGDFLNLLPFSDEALVRAVAACTTPVVSAIGHEADRPLLDEVADLRASTPTDAGKRVVPDIAEELAGVADARGRLLSRVTTIVTNELARLEQLRSRPVLASSAWIIDQRADDVLRNVQRGHGLVMHALDVAAAEAQGLRSQLRSLSPQQTLDRGYAIALTAEKTLVRATADAPEGTSLTLVLADGRLGATSTGAAASTASGSPDTK</sequence>
<dbReference type="GO" id="GO:0003676">
    <property type="term" value="F:nucleic acid binding"/>
    <property type="evidence" value="ECO:0007669"/>
    <property type="project" value="InterPro"/>
</dbReference>
<dbReference type="EMBL" id="CAFBMB010000167">
    <property type="protein sequence ID" value="CAB4910556.1"/>
    <property type="molecule type" value="Genomic_DNA"/>
</dbReference>
<dbReference type="AlphaFoldDB" id="A0A6J7GUJ6"/>
<evidence type="ECO:0000259" key="5">
    <source>
        <dbReference type="Pfam" id="PF02601"/>
    </source>
</evidence>
<reference evidence="7" key="1">
    <citation type="submission" date="2020-05" db="EMBL/GenBank/DDBJ databases">
        <authorList>
            <person name="Chiriac C."/>
            <person name="Salcher M."/>
            <person name="Ghai R."/>
            <person name="Kavagutti S V."/>
        </authorList>
    </citation>
    <scope>NUCLEOTIDE SEQUENCE</scope>
</reference>
<gene>
    <name evidence="7" type="ORF">UFOPK3516_01472</name>
</gene>
<dbReference type="InterPro" id="IPR020579">
    <property type="entry name" value="Exonuc_VII_lsu_C"/>
</dbReference>
<name>A0A6J7GUJ6_9ZZZZ</name>
<keyword evidence="1" id="KW-0963">Cytoplasm</keyword>
<proteinExistence type="inferred from homology"/>
<evidence type="ECO:0000259" key="6">
    <source>
        <dbReference type="Pfam" id="PF13742"/>
    </source>
</evidence>
<feature type="domain" description="Exonuclease VII large subunit C-terminal" evidence="5">
    <location>
        <begin position="318"/>
        <end position="397"/>
    </location>
</feature>
<dbReference type="Pfam" id="PF02601">
    <property type="entry name" value="Exonuc_VII_L"/>
    <property type="match status" value="2"/>
</dbReference>
<keyword evidence="4" id="KW-0269">Exonuclease</keyword>
<evidence type="ECO:0000256" key="3">
    <source>
        <dbReference type="ARBA" id="ARBA00022801"/>
    </source>
</evidence>
<dbReference type="GO" id="GO:0006308">
    <property type="term" value="P:DNA catabolic process"/>
    <property type="evidence" value="ECO:0007669"/>
    <property type="project" value="InterPro"/>
</dbReference>
<dbReference type="GO" id="GO:0009318">
    <property type="term" value="C:exodeoxyribonuclease VII complex"/>
    <property type="evidence" value="ECO:0007669"/>
    <property type="project" value="InterPro"/>
</dbReference>
<dbReference type="CDD" id="cd04489">
    <property type="entry name" value="ExoVII_LU_OBF"/>
    <property type="match status" value="1"/>
</dbReference>
<evidence type="ECO:0000256" key="1">
    <source>
        <dbReference type="ARBA" id="ARBA00022490"/>
    </source>
</evidence>
<evidence type="ECO:0000256" key="4">
    <source>
        <dbReference type="ARBA" id="ARBA00022839"/>
    </source>
</evidence>
<evidence type="ECO:0000313" key="7">
    <source>
        <dbReference type="EMBL" id="CAB4910556.1"/>
    </source>
</evidence>
<feature type="domain" description="Exonuclease VII large subunit C-terminal" evidence="5">
    <location>
        <begin position="128"/>
        <end position="305"/>
    </location>
</feature>
<dbReference type="HAMAP" id="MF_00378">
    <property type="entry name" value="Exonuc_7_L"/>
    <property type="match status" value="1"/>
</dbReference>
<dbReference type="GO" id="GO:0008855">
    <property type="term" value="F:exodeoxyribonuclease VII activity"/>
    <property type="evidence" value="ECO:0007669"/>
    <property type="project" value="InterPro"/>
</dbReference>
<dbReference type="Pfam" id="PF13742">
    <property type="entry name" value="tRNA_anti_2"/>
    <property type="match status" value="1"/>
</dbReference>
<organism evidence="7">
    <name type="scientific">freshwater metagenome</name>
    <dbReference type="NCBI Taxonomy" id="449393"/>
    <lineage>
        <taxon>unclassified sequences</taxon>
        <taxon>metagenomes</taxon>
        <taxon>ecological metagenomes</taxon>
    </lineage>
</organism>
<dbReference type="InterPro" id="IPR003753">
    <property type="entry name" value="Exonuc_VII_L"/>
</dbReference>